<protein>
    <submittedName>
        <fullName evidence="2">Uncharacterized protein</fullName>
    </submittedName>
</protein>
<dbReference type="Proteomes" id="UP000037035">
    <property type="component" value="Unassembled WGS sequence"/>
</dbReference>
<comment type="caution">
    <text evidence="2">The sequence shown here is derived from an EMBL/GenBank/DDBJ whole genome shotgun (WGS) entry which is preliminary data.</text>
</comment>
<evidence type="ECO:0000256" key="1">
    <source>
        <dbReference type="SAM" id="MobiDB-lite"/>
    </source>
</evidence>
<feature type="region of interest" description="Disordered" evidence="1">
    <location>
        <begin position="48"/>
        <end position="73"/>
    </location>
</feature>
<organism evidence="2 3">
    <name type="scientific">Puccinia sorghi</name>
    <dbReference type="NCBI Taxonomy" id="27349"/>
    <lineage>
        <taxon>Eukaryota</taxon>
        <taxon>Fungi</taxon>
        <taxon>Dikarya</taxon>
        <taxon>Basidiomycota</taxon>
        <taxon>Pucciniomycotina</taxon>
        <taxon>Pucciniomycetes</taxon>
        <taxon>Pucciniales</taxon>
        <taxon>Pucciniaceae</taxon>
        <taxon>Puccinia</taxon>
    </lineage>
</organism>
<proteinExistence type="predicted"/>
<name>A0A0L6UUZ2_9BASI</name>
<feature type="compositionally biased region" description="Polar residues" evidence="1">
    <location>
        <begin position="60"/>
        <end position="73"/>
    </location>
</feature>
<dbReference type="EMBL" id="LAVV01008897">
    <property type="protein sequence ID" value="KNZ51700.1"/>
    <property type="molecule type" value="Genomic_DNA"/>
</dbReference>
<evidence type="ECO:0000313" key="2">
    <source>
        <dbReference type="EMBL" id="KNZ51700.1"/>
    </source>
</evidence>
<reference evidence="2 3" key="1">
    <citation type="submission" date="2015-08" db="EMBL/GenBank/DDBJ databases">
        <title>Next Generation Sequencing and Analysis of the Genome of Puccinia sorghi L Schw, the Causal Agent of Maize Common Rust.</title>
        <authorList>
            <person name="Rochi L."/>
            <person name="Burguener G."/>
            <person name="Darino M."/>
            <person name="Turjanski A."/>
            <person name="Kreff E."/>
            <person name="Dieguez M.J."/>
            <person name="Sacco F."/>
        </authorList>
    </citation>
    <scope>NUCLEOTIDE SEQUENCE [LARGE SCALE GENOMIC DNA]</scope>
    <source>
        <strain evidence="2 3">RO10H11247</strain>
    </source>
</reference>
<dbReference type="AlphaFoldDB" id="A0A0L6UUZ2"/>
<gene>
    <name evidence="2" type="ORF">VP01_3856g2</name>
</gene>
<evidence type="ECO:0000313" key="3">
    <source>
        <dbReference type="Proteomes" id="UP000037035"/>
    </source>
</evidence>
<dbReference type="VEuPathDB" id="FungiDB:VP01_3856g2"/>
<keyword evidence="3" id="KW-1185">Reference proteome</keyword>
<accession>A0A0L6UUZ2</accession>
<sequence>MSARFFNPMEPLPFANKAGESQQSWLDPSQKTQNLSHSYRLFYEPIGADTSRQSADKSGGPTQPITLLGSTRY</sequence>